<feature type="region of interest" description="Disordered" evidence="1">
    <location>
        <begin position="278"/>
        <end position="302"/>
    </location>
</feature>
<dbReference type="EMBL" id="BEGY01000048">
    <property type="protein sequence ID" value="GAX80054.1"/>
    <property type="molecule type" value="Genomic_DNA"/>
</dbReference>
<dbReference type="InterPro" id="IPR036882">
    <property type="entry name" value="Alba-like_dom_sf"/>
</dbReference>
<evidence type="ECO:0000256" key="1">
    <source>
        <dbReference type="SAM" id="MobiDB-lite"/>
    </source>
</evidence>
<feature type="compositionally biased region" description="Basic and acidic residues" evidence="1">
    <location>
        <begin position="289"/>
        <end position="302"/>
    </location>
</feature>
<organism evidence="2 3">
    <name type="scientific">Chlamydomonas eustigma</name>
    <dbReference type="NCBI Taxonomy" id="1157962"/>
    <lineage>
        <taxon>Eukaryota</taxon>
        <taxon>Viridiplantae</taxon>
        <taxon>Chlorophyta</taxon>
        <taxon>core chlorophytes</taxon>
        <taxon>Chlorophyceae</taxon>
        <taxon>CS clade</taxon>
        <taxon>Chlamydomonadales</taxon>
        <taxon>Chlamydomonadaceae</taxon>
        <taxon>Chlamydomonas</taxon>
    </lineage>
</organism>
<dbReference type="InterPro" id="IPR007347">
    <property type="entry name" value="SpoVS"/>
</dbReference>
<dbReference type="Gene3D" id="3.30.110.20">
    <property type="entry name" value="Alba-like domain"/>
    <property type="match status" value="2"/>
</dbReference>
<dbReference type="PANTHER" id="PTHR35331:SF1">
    <property type="entry name" value="STAGE V SPORULATION PROTEIN S"/>
    <property type="match status" value="1"/>
</dbReference>
<name>A0A250XAG8_9CHLO</name>
<feature type="region of interest" description="Disordered" evidence="1">
    <location>
        <begin position="24"/>
        <end position="49"/>
    </location>
</feature>
<dbReference type="AlphaFoldDB" id="A0A250XAG8"/>
<evidence type="ECO:0000313" key="2">
    <source>
        <dbReference type="EMBL" id="GAX80054.1"/>
    </source>
</evidence>
<proteinExistence type="predicted"/>
<accession>A0A250XAG8</accession>
<dbReference type="GO" id="GO:0003676">
    <property type="term" value="F:nucleic acid binding"/>
    <property type="evidence" value="ECO:0007669"/>
    <property type="project" value="InterPro"/>
</dbReference>
<dbReference type="Proteomes" id="UP000232323">
    <property type="component" value="Unassembled WGS sequence"/>
</dbReference>
<dbReference type="Pfam" id="PF04232">
    <property type="entry name" value="SpoVS"/>
    <property type="match status" value="1"/>
</dbReference>
<evidence type="ECO:0000313" key="3">
    <source>
        <dbReference type="Proteomes" id="UP000232323"/>
    </source>
</evidence>
<keyword evidence="3" id="KW-1185">Reference proteome</keyword>
<protein>
    <submittedName>
        <fullName evidence="2">Uncharacterized protein</fullName>
    </submittedName>
</protein>
<gene>
    <name evidence="2" type="ORF">CEUSTIGMA_g7493.t1</name>
</gene>
<sequence>MLQFLKKYNHSRVSVLIKYKTFREETPRTARNKNSPSHKRQPLFPVSNFPTPKLCTDSEGARQPPMRPPSGPIMRFQSSPPDSILRVGEHTSIKAAAGSIAKGMALQNKVLLLAKGANAVYIAICAVATARVMSRHGEASGHDIIIQPALDRNPQNGAEKHGIRLYLYKTDFLTATDSRAHQTAAPDDSNIVSYQERNTGALPDVGESAELEQERTVRVMQLTRPEKLAGSIATILQSGIESGRSGGSSCSLKAAGSISVYRAVRGLAIARHVMLRKNTPSSPTQLRPYAKEDQQEARSDRRTAHFFAPRV</sequence>
<reference evidence="2 3" key="1">
    <citation type="submission" date="2017-08" db="EMBL/GenBank/DDBJ databases">
        <title>Acidophilic green algal genome provides insights into adaptation to an acidic environment.</title>
        <authorList>
            <person name="Hirooka S."/>
            <person name="Hirose Y."/>
            <person name="Kanesaki Y."/>
            <person name="Higuchi S."/>
            <person name="Fujiwara T."/>
            <person name="Onuma R."/>
            <person name="Era A."/>
            <person name="Ohbayashi R."/>
            <person name="Uzuka A."/>
            <person name="Nozaki H."/>
            <person name="Yoshikawa H."/>
            <person name="Miyagishima S.Y."/>
        </authorList>
    </citation>
    <scope>NUCLEOTIDE SEQUENCE [LARGE SCALE GENOMIC DNA]</scope>
    <source>
        <strain evidence="2 3">NIES-2499</strain>
    </source>
</reference>
<dbReference type="PANTHER" id="PTHR35331">
    <property type="entry name" value="STAGE V SPORULATION PROTEIN S"/>
    <property type="match status" value="1"/>
</dbReference>
<comment type="caution">
    <text evidence="2">The sequence shown here is derived from an EMBL/GenBank/DDBJ whole genome shotgun (WGS) entry which is preliminary data.</text>
</comment>